<gene>
    <name evidence="5" type="ORF">K461DRAFT_303775</name>
</gene>
<dbReference type="PANTHER" id="PTHR12133">
    <property type="entry name" value="TRNA (ADENINE(58)-N(1))-METHYLTRANSFERASE"/>
    <property type="match status" value="1"/>
</dbReference>
<dbReference type="Gene3D" id="3.40.50.150">
    <property type="entry name" value="Vaccinia Virus protein VP39"/>
    <property type="match status" value="1"/>
</dbReference>
<feature type="region of interest" description="Disordered" evidence="4">
    <location>
        <begin position="192"/>
        <end position="219"/>
    </location>
</feature>
<evidence type="ECO:0000256" key="2">
    <source>
        <dbReference type="ARBA" id="ARBA00015963"/>
    </source>
</evidence>
<dbReference type="AlphaFoldDB" id="A0A9P4J9D7"/>
<sequence>MFQRNSSSWWQKLNTYLKGRPSPISRIPPSVTPSPYASTTTNQPLHAPRVLNGPFEESDLVLVQNRAANKPPKLTRPLTPGSVINVAHGNIPHERIIGALPGSLISSTLNTSYRVLEPSLDEYVRYSRRIVTPIYPSDAALIVSKLDIHPSPLPPSPKPQFEILEAGTGHGSLTLYLARAIAGFNPPVPVPSSSLSSSTSSSPSPLSTPPSSPADHSSAYSSWLASRPAVIHTIEVSPKHSSHARKTITAFRRGLYLPHIDFHTGSVSAFASTYYQANGARLAHAFLDLPGPETHIPTVAKAVRPGGKVIVFTPSVTGMLECLRVIKEEAVELRLESTVELGNNGGSGGREWDLRSVRIGGKKEKKEGKLERAREEGGEADEGVGEVGMEAEDGAGREFREGEERVEEERVAETAESQTGKELKWVCRPKVGDRINGGGFLGIFVKHGPWIE</sequence>
<feature type="region of interest" description="Disordered" evidence="4">
    <location>
        <begin position="365"/>
        <end position="419"/>
    </location>
</feature>
<keyword evidence="5" id="KW-0489">Methyltransferase</keyword>
<feature type="region of interest" description="Disordered" evidence="4">
    <location>
        <begin position="21"/>
        <end position="47"/>
    </location>
</feature>
<dbReference type="GO" id="GO:0005739">
    <property type="term" value="C:mitochondrion"/>
    <property type="evidence" value="ECO:0007669"/>
    <property type="project" value="TreeGrafter"/>
</dbReference>
<feature type="compositionally biased region" description="Low complexity" evidence="4">
    <location>
        <begin position="21"/>
        <end position="35"/>
    </location>
</feature>
<accession>A0A9P4J9D7</accession>
<evidence type="ECO:0000256" key="3">
    <source>
        <dbReference type="ARBA" id="ARBA00033309"/>
    </source>
</evidence>
<dbReference type="InterPro" id="IPR029063">
    <property type="entry name" value="SAM-dependent_MTases_sf"/>
</dbReference>
<dbReference type="PANTHER" id="PTHR12133:SF1">
    <property type="entry name" value="TRNA (ADENINE(58)-N(1))-METHYLTRANSFERASE, MITOCHONDRIAL"/>
    <property type="match status" value="1"/>
</dbReference>
<proteinExistence type="predicted"/>
<protein>
    <recommendedName>
        <fullName evidence="2">tRNA (adenine(58)-N(1))-methyltransferase catalytic subunit TRM61</fullName>
        <ecNumber evidence="1">2.1.1.220</ecNumber>
    </recommendedName>
    <alternativeName>
        <fullName evidence="3">tRNA(m1A58)-methyltransferase subunit TRM61</fullName>
    </alternativeName>
</protein>
<dbReference type="EC" id="2.1.1.220" evidence="1"/>
<dbReference type="GO" id="GO:0030488">
    <property type="term" value="P:tRNA methylation"/>
    <property type="evidence" value="ECO:0007669"/>
    <property type="project" value="InterPro"/>
</dbReference>
<feature type="compositionally biased region" description="Low complexity" evidence="4">
    <location>
        <begin position="192"/>
        <end position="205"/>
    </location>
</feature>
<dbReference type="GO" id="GO:0031515">
    <property type="term" value="C:tRNA (m1A) methyltransferase complex"/>
    <property type="evidence" value="ECO:0007669"/>
    <property type="project" value="InterPro"/>
</dbReference>
<keyword evidence="6" id="KW-1185">Reference proteome</keyword>
<dbReference type="OrthoDB" id="5585464at2759"/>
<comment type="caution">
    <text evidence="5">The sequence shown here is derived from an EMBL/GenBank/DDBJ whole genome shotgun (WGS) entry which is preliminary data.</text>
</comment>
<name>A0A9P4J9D7_9PEZI</name>
<reference evidence="5" key="1">
    <citation type="journal article" date="2020" name="Stud. Mycol.">
        <title>101 Dothideomycetes genomes: a test case for predicting lifestyles and emergence of pathogens.</title>
        <authorList>
            <person name="Haridas S."/>
            <person name="Albert R."/>
            <person name="Binder M."/>
            <person name="Bloem J."/>
            <person name="Labutti K."/>
            <person name="Salamov A."/>
            <person name="Andreopoulos B."/>
            <person name="Baker S."/>
            <person name="Barry K."/>
            <person name="Bills G."/>
            <person name="Bluhm B."/>
            <person name="Cannon C."/>
            <person name="Castanera R."/>
            <person name="Culley D."/>
            <person name="Daum C."/>
            <person name="Ezra D."/>
            <person name="Gonzalez J."/>
            <person name="Henrissat B."/>
            <person name="Kuo A."/>
            <person name="Liang C."/>
            <person name="Lipzen A."/>
            <person name="Lutzoni F."/>
            <person name="Magnuson J."/>
            <person name="Mondo S."/>
            <person name="Nolan M."/>
            <person name="Ohm R."/>
            <person name="Pangilinan J."/>
            <person name="Park H.-J."/>
            <person name="Ramirez L."/>
            <person name="Alfaro M."/>
            <person name="Sun H."/>
            <person name="Tritt A."/>
            <person name="Yoshinaga Y."/>
            <person name="Zwiers L.-H."/>
            <person name="Turgeon B."/>
            <person name="Goodwin S."/>
            <person name="Spatafora J."/>
            <person name="Crous P."/>
            <person name="Grigoriev I."/>
        </authorList>
    </citation>
    <scope>NUCLEOTIDE SEQUENCE</scope>
    <source>
        <strain evidence="5">CBS 260.36</strain>
    </source>
</reference>
<evidence type="ECO:0000313" key="6">
    <source>
        <dbReference type="Proteomes" id="UP000799439"/>
    </source>
</evidence>
<dbReference type="SUPFAM" id="SSF53335">
    <property type="entry name" value="S-adenosyl-L-methionine-dependent methyltransferases"/>
    <property type="match status" value="1"/>
</dbReference>
<feature type="compositionally biased region" description="Basic and acidic residues" evidence="4">
    <location>
        <begin position="394"/>
        <end position="419"/>
    </location>
</feature>
<dbReference type="EMBL" id="ML996082">
    <property type="protein sequence ID" value="KAF2156470.1"/>
    <property type="molecule type" value="Genomic_DNA"/>
</dbReference>
<evidence type="ECO:0000313" key="5">
    <source>
        <dbReference type="EMBL" id="KAF2156470.1"/>
    </source>
</evidence>
<dbReference type="GO" id="GO:0160107">
    <property type="term" value="F:tRNA (adenine(58)-N1)-methyltransferase activity"/>
    <property type="evidence" value="ECO:0007669"/>
    <property type="project" value="UniProtKB-EC"/>
</dbReference>
<feature type="compositionally biased region" description="Basic and acidic residues" evidence="4">
    <location>
        <begin position="365"/>
        <end position="377"/>
    </location>
</feature>
<evidence type="ECO:0000256" key="4">
    <source>
        <dbReference type="SAM" id="MobiDB-lite"/>
    </source>
</evidence>
<dbReference type="Proteomes" id="UP000799439">
    <property type="component" value="Unassembled WGS sequence"/>
</dbReference>
<keyword evidence="5" id="KW-0808">Transferase</keyword>
<dbReference type="PROSITE" id="PS51620">
    <property type="entry name" value="SAM_TRM61"/>
    <property type="match status" value="1"/>
</dbReference>
<dbReference type="InterPro" id="IPR014816">
    <property type="entry name" value="tRNA_MeTrfase_Gcd14"/>
</dbReference>
<feature type="compositionally biased region" description="Acidic residues" evidence="4">
    <location>
        <begin position="378"/>
        <end position="393"/>
    </location>
</feature>
<evidence type="ECO:0000256" key="1">
    <source>
        <dbReference type="ARBA" id="ARBA00012796"/>
    </source>
</evidence>
<organism evidence="5 6">
    <name type="scientific">Myriangium duriaei CBS 260.36</name>
    <dbReference type="NCBI Taxonomy" id="1168546"/>
    <lineage>
        <taxon>Eukaryota</taxon>
        <taxon>Fungi</taxon>
        <taxon>Dikarya</taxon>
        <taxon>Ascomycota</taxon>
        <taxon>Pezizomycotina</taxon>
        <taxon>Dothideomycetes</taxon>
        <taxon>Dothideomycetidae</taxon>
        <taxon>Myriangiales</taxon>
        <taxon>Myriangiaceae</taxon>
        <taxon>Myriangium</taxon>
    </lineage>
</organism>